<feature type="transmembrane region" description="Helical" evidence="1">
    <location>
        <begin position="20"/>
        <end position="43"/>
    </location>
</feature>
<evidence type="ECO:0000256" key="1">
    <source>
        <dbReference type="SAM" id="Phobius"/>
    </source>
</evidence>
<proteinExistence type="predicted"/>
<keyword evidence="1" id="KW-1133">Transmembrane helix</keyword>
<dbReference type="RefSeq" id="WP_212690655.1">
    <property type="nucleotide sequence ID" value="NZ_CP058561.1"/>
</dbReference>
<dbReference type="Pfam" id="PF19639">
    <property type="entry name" value="DUF6142"/>
    <property type="match status" value="1"/>
</dbReference>
<dbReference type="InterPro" id="IPR046140">
    <property type="entry name" value="DUF6142"/>
</dbReference>
<sequence>MEDKKITLRLNNKKQSGHGIASFALGITSLILFLSAVGISAFGDRSTDSITLTIGLVEIIGFIVCIVGIIYGVIGELSKDTFKTFAHIGIGINLVMMIFHVLVIIYGFGG</sequence>
<accession>A0A8J8MCM8</accession>
<feature type="transmembrane region" description="Helical" evidence="1">
    <location>
        <begin position="85"/>
        <end position="108"/>
    </location>
</feature>
<organism evidence="2 3">
    <name type="scientific">Vallitalea guaymasensis</name>
    <dbReference type="NCBI Taxonomy" id="1185412"/>
    <lineage>
        <taxon>Bacteria</taxon>
        <taxon>Bacillati</taxon>
        <taxon>Bacillota</taxon>
        <taxon>Clostridia</taxon>
        <taxon>Lachnospirales</taxon>
        <taxon>Vallitaleaceae</taxon>
        <taxon>Vallitalea</taxon>
    </lineage>
</organism>
<keyword evidence="1" id="KW-0812">Transmembrane</keyword>
<gene>
    <name evidence="2" type="ORF">HYG85_16910</name>
</gene>
<dbReference type="AlphaFoldDB" id="A0A8J8MCM8"/>
<feature type="transmembrane region" description="Helical" evidence="1">
    <location>
        <begin position="49"/>
        <end position="73"/>
    </location>
</feature>
<dbReference type="Proteomes" id="UP000677305">
    <property type="component" value="Chromosome"/>
</dbReference>
<dbReference type="KEGG" id="vgu:HYG85_16910"/>
<keyword evidence="3" id="KW-1185">Reference proteome</keyword>
<evidence type="ECO:0000313" key="2">
    <source>
        <dbReference type="EMBL" id="QUH30496.1"/>
    </source>
</evidence>
<name>A0A8J8MCM8_9FIRM</name>
<keyword evidence="1" id="KW-0472">Membrane</keyword>
<dbReference type="EMBL" id="CP058561">
    <property type="protein sequence ID" value="QUH30496.1"/>
    <property type="molecule type" value="Genomic_DNA"/>
</dbReference>
<reference evidence="2 3" key="1">
    <citation type="submission" date="2020-07" db="EMBL/GenBank/DDBJ databases">
        <title>Vallitalea guaymasensis genome.</title>
        <authorList>
            <person name="Postec A."/>
        </authorList>
    </citation>
    <scope>NUCLEOTIDE SEQUENCE [LARGE SCALE GENOMIC DNA]</scope>
    <source>
        <strain evidence="2 3">Ra1766G1</strain>
    </source>
</reference>
<evidence type="ECO:0000313" key="3">
    <source>
        <dbReference type="Proteomes" id="UP000677305"/>
    </source>
</evidence>
<protein>
    <submittedName>
        <fullName evidence="2">Uncharacterized protein</fullName>
    </submittedName>
</protein>